<protein>
    <recommendedName>
        <fullName evidence="3">PB1 domain-containing protein</fullName>
    </recommendedName>
</protein>
<dbReference type="AlphaFoldDB" id="A0A078B6R6"/>
<dbReference type="SUPFAM" id="SSF54277">
    <property type="entry name" value="CAD &amp; PB1 domains"/>
    <property type="match status" value="1"/>
</dbReference>
<dbReference type="Gene3D" id="3.10.20.90">
    <property type="entry name" value="Phosphatidylinositol 3-kinase Catalytic Subunit, Chain A, domain 1"/>
    <property type="match status" value="1"/>
</dbReference>
<dbReference type="Proteomes" id="UP000039865">
    <property type="component" value="Unassembled WGS sequence"/>
</dbReference>
<keyword evidence="2" id="KW-1185">Reference proteome</keyword>
<name>A0A078B6R6_STYLE</name>
<reference evidence="1 2" key="1">
    <citation type="submission" date="2014-06" db="EMBL/GenBank/DDBJ databases">
        <authorList>
            <person name="Swart Estienne"/>
        </authorList>
    </citation>
    <scope>NUCLEOTIDE SEQUENCE [LARGE SCALE GENOMIC DNA]</scope>
    <source>
        <strain evidence="1 2">130c</strain>
    </source>
</reference>
<accession>A0A078B6R6</accession>
<dbReference type="InParanoid" id="A0A078B6R6"/>
<evidence type="ECO:0000313" key="1">
    <source>
        <dbReference type="EMBL" id="CDW89876.1"/>
    </source>
</evidence>
<sequence length="408" mass="47962">MKLNFKRRSEIFNSAPSDFNQLRDEIFSARKQLKKLFKPQIINNIQNNNLIFNKEEYQMVYHDSEEDSLIISEDEDLLEAIDYSQKRGKQYLVVDLIDLSTGELVMLDEDNLSESQIYSQISKVNEDSYYHQQDNSNYAPVQEQQQIHKIEETSLENSQQILNQSTLNNTILQQKHQLLPQQLEQELRKQIRAQIQNKLKQEYMNQTNAINESTVISQFQSQNLIQSTNTNDNLILTELKNEIKLLEDKEQKQIIVKQEIVEPQMEKIIIKHGQNAKQSSPEINQDQKLKFSQEMFSVKKAQPIMIQINSKQSLQLKWIIINKSDQQWAATPELKNIQDQETFHYQNISDKLLQPGEEIELVYELQPEDLQKQEEQFINLQLYFTNPQKKGKEVSKAFIVVLDKGTTQ</sequence>
<evidence type="ECO:0008006" key="3">
    <source>
        <dbReference type="Google" id="ProtNLM"/>
    </source>
</evidence>
<gene>
    <name evidence="1" type="primary">Contig9801.g10484</name>
    <name evidence="1" type="ORF">STYLEM_19016</name>
</gene>
<dbReference type="EMBL" id="CCKQ01017948">
    <property type="protein sequence ID" value="CDW89876.1"/>
    <property type="molecule type" value="Genomic_DNA"/>
</dbReference>
<proteinExistence type="predicted"/>
<evidence type="ECO:0000313" key="2">
    <source>
        <dbReference type="Proteomes" id="UP000039865"/>
    </source>
</evidence>
<organism evidence="1 2">
    <name type="scientific">Stylonychia lemnae</name>
    <name type="common">Ciliate</name>
    <dbReference type="NCBI Taxonomy" id="5949"/>
    <lineage>
        <taxon>Eukaryota</taxon>
        <taxon>Sar</taxon>
        <taxon>Alveolata</taxon>
        <taxon>Ciliophora</taxon>
        <taxon>Intramacronucleata</taxon>
        <taxon>Spirotrichea</taxon>
        <taxon>Stichotrichia</taxon>
        <taxon>Sporadotrichida</taxon>
        <taxon>Oxytrichidae</taxon>
        <taxon>Stylonychinae</taxon>
        <taxon>Stylonychia</taxon>
    </lineage>
</organism>